<dbReference type="Pfam" id="PF00067">
    <property type="entry name" value="p450"/>
    <property type="match status" value="1"/>
</dbReference>
<evidence type="ECO:0000313" key="9">
    <source>
        <dbReference type="Proteomes" id="UP000019376"/>
    </source>
</evidence>
<evidence type="ECO:0000256" key="3">
    <source>
        <dbReference type="ARBA" id="ARBA00022723"/>
    </source>
</evidence>
<dbReference type="InterPro" id="IPR036396">
    <property type="entry name" value="Cyt_P450_sf"/>
</dbReference>
<dbReference type="PANTHER" id="PTHR46206">
    <property type="entry name" value="CYTOCHROME P450"/>
    <property type="match status" value="1"/>
</dbReference>
<evidence type="ECO:0000256" key="5">
    <source>
        <dbReference type="ARBA" id="ARBA00023004"/>
    </source>
</evidence>
<dbReference type="SUPFAM" id="SSF48264">
    <property type="entry name" value="Cytochrome P450"/>
    <property type="match status" value="1"/>
</dbReference>
<keyword evidence="6" id="KW-0503">Monooxygenase</keyword>
<proteinExistence type="inferred from homology"/>
<dbReference type="PANTHER" id="PTHR46206:SF6">
    <property type="entry name" value="CYTOCHROME P450 MONOOXYGENASE AN1598-RELATED"/>
    <property type="match status" value="1"/>
</dbReference>
<evidence type="ECO:0000256" key="6">
    <source>
        <dbReference type="ARBA" id="ARBA00023033"/>
    </source>
</evidence>
<evidence type="ECO:0000256" key="1">
    <source>
        <dbReference type="ARBA" id="ARBA00001971"/>
    </source>
</evidence>
<dbReference type="GO" id="GO:0016705">
    <property type="term" value="F:oxidoreductase activity, acting on paired donors, with incorporation or reduction of molecular oxygen"/>
    <property type="evidence" value="ECO:0007669"/>
    <property type="project" value="InterPro"/>
</dbReference>
<dbReference type="InterPro" id="IPR002403">
    <property type="entry name" value="Cyt_P450_E_grp-IV"/>
</dbReference>
<dbReference type="InterPro" id="IPR001128">
    <property type="entry name" value="Cyt_P450"/>
</dbReference>
<dbReference type="GO" id="GO:0043386">
    <property type="term" value="P:mycotoxin biosynthetic process"/>
    <property type="evidence" value="ECO:0007669"/>
    <property type="project" value="UniProtKB-ARBA"/>
</dbReference>
<organism evidence="8 9">
    <name type="scientific">Penicillium oxalicum (strain 114-2 / CGMCC 5302)</name>
    <name type="common">Penicillium decumbens</name>
    <dbReference type="NCBI Taxonomy" id="933388"/>
    <lineage>
        <taxon>Eukaryota</taxon>
        <taxon>Fungi</taxon>
        <taxon>Dikarya</taxon>
        <taxon>Ascomycota</taxon>
        <taxon>Pezizomycotina</taxon>
        <taxon>Eurotiomycetes</taxon>
        <taxon>Eurotiomycetidae</taxon>
        <taxon>Eurotiales</taxon>
        <taxon>Aspergillaceae</taxon>
        <taxon>Penicillium</taxon>
    </lineage>
</organism>
<dbReference type="EMBL" id="KB644415">
    <property type="protein sequence ID" value="EPS35043.1"/>
    <property type="molecule type" value="Genomic_DNA"/>
</dbReference>
<evidence type="ECO:0000256" key="2">
    <source>
        <dbReference type="ARBA" id="ARBA00010617"/>
    </source>
</evidence>
<keyword evidence="3 7" id="KW-0479">Metal-binding</keyword>
<accession>S8B7R2</accession>
<gene>
    <name evidence="8" type="ORF">PDE_10008</name>
</gene>
<dbReference type="eggNOG" id="KOG0158">
    <property type="taxonomic scope" value="Eukaryota"/>
</dbReference>
<keyword evidence="9" id="KW-1185">Reference proteome</keyword>
<dbReference type="PRINTS" id="PR00465">
    <property type="entry name" value="EP450IV"/>
</dbReference>
<evidence type="ECO:0000313" key="8">
    <source>
        <dbReference type="EMBL" id="EPS35043.1"/>
    </source>
</evidence>
<dbReference type="AlphaFoldDB" id="S8B7R2"/>
<dbReference type="CDD" id="cd11041">
    <property type="entry name" value="CYP503A1-like"/>
    <property type="match status" value="1"/>
</dbReference>
<dbReference type="HOGENOM" id="CLU_022195_0_1_1"/>
<dbReference type="OrthoDB" id="1844152at2759"/>
<keyword evidence="5 7" id="KW-0408">Iron</keyword>
<feature type="binding site" description="axial binding residue" evidence="7">
    <location>
        <position position="459"/>
    </location>
    <ligand>
        <name>heme</name>
        <dbReference type="ChEBI" id="CHEBI:30413"/>
    </ligand>
    <ligandPart>
        <name>Fe</name>
        <dbReference type="ChEBI" id="CHEBI:18248"/>
    </ligandPart>
</feature>
<name>S8B7R2_PENO1</name>
<keyword evidence="7" id="KW-0349">Heme</keyword>
<evidence type="ECO:0000256" key="4">
    <source>
        <dbReference type="ARBA" id="ARBA00023002"/>
    </source>
</evidence>
<comment type="similarity">
    <text evidence="2">Belongs to the cytochrome P450 family.</text>
</comment>
<dbReference type="PhylomeDB" id="S8B7R2"/>
<comment type="cofactor">
    <cofactor evidence="1 7">
        <name>heme</name>
        <dbReference type="ChEBI" id="CHEBI:30413"/>
    </cofactor>
</comment>
<sequence>MTKLDLTTSWLVESSSLVQISLVALGIVFLQKLVFHSHRLQAPFVGFRSRWEPRWLVAVRFSQDALHQITQGCRQYKDGMFRIARVDTNILVVPRRFVDELHSKPDEQLSAIKAHMKNLLGRYSTIDILDEGTLHTHVLQTELTPRLGNLIHDVKSELDFAFAQEFRPSNLTIDEWTPVCIYEVILRIVARISARVFVGLPTCRNEEWLNLSIHFTEDVFLTLAILRRFPRWMRPLIAPLIPRYRAIRRGLSTGNRIIGTLVRERRSQQSTSPGDAEKKKPADLLQWMMDKANPYDSQPEKLAHRQLILSLAAIHTTTASATQAVYDLCAHQDYIEPLRREVLQALVEDGGEYKKTTLTKMWDLDSFIKEVQRLNPPALLSFQRIVMRDLTLSDGTVLPKGTHLAVPAADITNSTDYDPEFDGYRYSRRRRVDPAEAHRHQFATTDKNSLHFGHGKYACPGRFFAANEIKIILAHLLVGYEFRLPDGKERPRNMMIDEILLADPQAQVLMKRRNSST</sequence>
<reference evidence="8 9" key="1">
    <citation type="journal article" date="2013" name="PLoS ONE">
        <title>Genomic and secretomic analyses reveal unique features of the lignocellulolytic enzyme system of Penicillium decumbens.</title>
        <authorList>
            <person name="Liu G."/>
            <person name="Zhang L."/>
            <person name="Wei X."/>
            <person name="Zou G."/>
            <person name="Qin Y."/>
            <person name="Ma L."/>
            <person name="Li J."/>
            <person name="Zheng H."/>
            <person name="Wang S."/>
            <person name="Wang C."/>
            <person name="Xun L."/>
            <person name="Zhao G.-P."/>
            <person name="Zhou Z."/>
            <person name="Qu Y."/>
        </authorList>
    </citation>
    <scope>NUCLEOTIDE SEQUENCE [LARGE SCALE GENOMIC DNA]</scope>
    <source>
        <strain evidence="9">114-2 / CGMCC 5302</strain>
    </source>
</reference>
<dbReference type="Proteomes" id="UP000019376">
    <property type="component" value="Unassembled WGS sequence"/>
</dbReference>
<dbReference type="GO" id="GO:0020037">
    <property type="term" value="F:heme binding"/>
    <property type="evidence" value="ECO:0007669"/>
    <property type="project" value="InterPro"/>
</dbReference>
<dbReference type="STRING" id="933388.S8B7R2"/>
<evidence type="ECO:0000256" key="7">
    <source>
        <dbReference type="PIRSR" id="PIRSR602403-1"/>
    </source>
</evidence>
<dbReference type="GO" id="GO:0004497">
    <property type="term" value="F:monooxygenase activity"/>
    <property type="evidence" value="ECO:0007669"/>
    <property type="project" value="UniProtKB-KW"/>
</dbReference>
<protein>
    <submittedName>
        <fullName evidence="8">Uncharacterized protein</fullName>
    </submittedName>
</protein>
<dbReference type="Gene3D" id="1.10.630.10">
    <property type="entry name" value="Cytochrome P450"/>
    <property type="match status" value="1"/>
</dbReference>
<dbReference type="GO" id="GO:0005506">
    <property type="term" value="F:iron ion binding"/>
    <property type="evidence" value="ECO:0007669"/>
    <property type="project" value="InterPro"/>
</dbReference>
<keyword evidence="4" id="KW-0560">Oxidoreductase</keyword>